<evidence type="ECO:0000313" key="6">
    <source>
        <dbReference type="Proteomes" id="UP000054107"/>
    </source>
</evidence>
<dbReference type="OrthoDB" id="8954335at2759"/>
<feature type="compositionally biased region" description="Basic and acidic residues" evidence="3">
    <location>
        <begin position="8"/>
        <end position="22"/>
    </location>
</feature>
<sequence length="314" mass="36013">MTNSKTSFLDRSESPFHSYDHDQDPIMIASRSEQLQKTRWRYCYDSNTAALTSRPMLRHSTNPQQPLNLIALGRTGDGKSSLLNDLLGSNVFAQKMSAKSQTKVIQSSQAFWAPLHPYMYGKETFGCQINVVDTPGFGDSQMRDQEFSEIIQQALLDTAIHKGGIHCILMVFKITTNIESFHNLVSPYTADQDFWHNVLLVFTHVDIVNGSTLRYQSHKIALKTKVNRVLKDKYGLDHELPMLWISTQKYTCGFLKGLTDFCDCEKGNRYHSDCRRRLYEQVMKRKNTPFTLIEKEGKNDVEEELANLAIIEED</sequence>
<dbReference type="PANTHER" id="PTHR10903:SF184">
    <property type="entry name" value="GTP-BINDING PROTEIN A"/>
    <property type="match status" value="1"/>
</dbReference>
<dbReference type="SUPFAM" id="SSF52540">
    <property type="entry name" value="P-loop containing nucleoside triphosphate hydrolases"/>
    <property type="match status" value="1"/>
</dbReference>
<dbReference type="STRING" id="35722.A0A0B7MXA0"/>
<dbReference type="InterPro" id="IPR006703">
    <property type="entry name" value="G_AIG1"/>
</dbReference>
<feature type="region of interest" description="Disordered" evidence="3">
    <location>
        <begin position="1"/>
        <end position="22"/>
    </location>
</feature>
<dbReference type="PANTHER" id="PTHR10903">
    <property type="entry name" value="GTPASE, IMAP FAMILY MEMBER-RELATED"/>
    <property type="match status" value="1"/>
</dbReference>
<dbReference type="Proteomes" id="UP000054107">
    <property type="component" value="Unassembled WGS sequence"/>
</dbReference>
<evidence type="ECO:0000256" key="1">
    <source>
        <dbReference type="ARBA" id="ARBA00022741"/>
    </source>
</evidence>
<proteinExistence type="predicted"/>
<dbReference type="Gene3D" id="3.40.50.300">
    <property type="entry name" value="P-loop containing nucleotide triphosphate hydrolases"/>
    <property type="match status" value="1"/>
</dbReference>
<dbReference type="AlphaFoldDB" id="A0A0B7MXA0"/>
<dbReference type="InterPro" id="IPR045058">
    <property type="entry name" value="GIMA/IAN/Toc"/>
</dbReference>
<keyword evidence="6" id="KW-1185">Reference proteome</keyword>
<keyword evidence="1" id="KW-0547">Nucleotide-binding</keyword>
<reference evidence="5 6" key="1">
    <citation type="submission" date="2014-09" db="EMBL/GenBank/DDBJ databases">
        <authorList>
            <person name="Ellenberger Sabrina"/>
        </authorList>
    </citation>
    <scope>NUCLEOTIDE SEQUENCE [LARGE SCALE GENOMIC DNA]</scope>
    <source>
        <strain evidence="5 6">CBS 412.66</strain>
    </source>
</reference>
<evidence type="ECO:0000256" key="2">
    <source>
        <dbReference type="ARBA" id="ARBA00023134"/>
    </source>
</evidence>
<dbReference type="GO" id="GO:0005525">
    <property type="term" value="F:GTP binding"/>
    <property type="evidence" value="ECO:0007669"/>
    <property type="project" value="UniProtKB-KW"/>
</dbReference>
<evidence type="ECO:0000259" key="4">
    <source>
        <dbReference type="Pfam" id="PF04548"/>
    </source>
</evidence>
<evidence type="ECO:0000313" key="5">
    <source>
        <dbReference type="EMBL" id="CEP07748.1"/>
    </source>
</evidence>
<organism evidence="5 6">
    <name type="scientific">Parasitella parasitica</name>
    <dbReference type="NCBI Taxonomy" id="35722"/>
    <lineage>
        <taxon>Eukaryota</taxon>
        <taxon>Fungi</taxon>
        <taxon>Fungi incertae sedis</taxon>
        <taxon>Mucoromycota</taxon>
        <taxon>Mucoromycotina</taxon>
        <taxon>Mucoromycetes</taxon>
        <taxon>Mucorales</taxon>
        <taxon>Mucorineae</taxon>
        <taxon>Mucoraceae</taxon>
        <taxon>Parasitella</taxon>
    </lineage>
</organism>
<keyword evidence="2" id="KW-0342">GTP-binding</keyword>
<dbReference type="EMBL" id="LN719426">
    <property type="protein sequence ID" value="CEP07748.1"/>
    <property type="molecule type" value="Genomic_DNA"/>
</dbReference>
<dbReference type="Pfam" id="PF04548">
    <property type="entry name" value="AIG1"/>
    <property type="match status" value="1"/>
</dbReference>
<accession>A0A0B7MXA0</accession>
<evidence type="ECO:0000256" key="3">
    <source>
        <dbReference type="SAM" id="MobiDB-lite"/>
    </source>
</evidence>
<dbReference type="InterPro" id="IPR027417">
    <property type="entry name" value="P-loop_NTPase"/>
</dbReference>
<name>A0A0B7MXA0_9FUNG</name>
<feature type="domain" description="AIG1-type G" evidence="4">
    <location>
        <begin position="67"/>
        <end position="213"/>
    </location>
</feature>
<protein>
    <recommendedName>
        <fullName evidence="4">AIG1-type G domain-containing protein</fullName>
    </recommendedName>
</protein>
<gene>
    <name evidence="5" type="primary">PARPA_01056.1 scaffold 1359</name>
</gene>